<accession>A0A955L6R9</accession>
<dbReference type="EMBL" id="JAGQLK010000168">
    <property type="protein sequence ID" value="MCA9383897.1"/>
    <property type="molecule type" value="Genomic_DNA"/>
</dbReference>
<organism evidence="1 2">
    <name type="scientific">Candidatus Dojkabacteria bacterium</name>
    <dbReference type="NCBI Taxonomy" id="2099670"/>
    <lineage>
        <taxon>Bacteria</taxon>
        <taxon>Candidatus Dojkabacteria</taxon>
    </lineage>
</organism>
<dbReference type="Proteomes" id="UP000783287">
    <property type="component" value="Unassembled WGS sequence"/>
</dbReference>
<reference evidence="1" key="1">
    <citation type="submission" date="2020-04" db="EMBL/GenBank/DDBJ databases">
        <authorList>
            <person name="Zhang T."/>
        </authorList>
    </citation>
    <scope>NUCLEOTIDE SEQUENCE</scope>
    <source>
        <strain evidence="1">HKST-UBA14</strain>
    </source>
</reference>
<reference evidence="1" key="2">
    <citation type="journal article" date="2021" name="Microbiome">
        <title>Successional dynamics and alternative stable states in a saline activated sludge microbial community over 9 years.</title>
        <authorList>
            <person name="Wang Y."/>
            <person name="Ye J."/>
            <person name="Ju F."/>
            <person name="Liu L."/>
            <person name="Boyd J.A."/>
            <person name="Deng Y."/>
            <person name="Parks D.H."/>
            <person name="Jiang X."/>
            <person name="Yin X."/>
            <person name="Woodcroft B.J."/>
            <person name="Tyson G.W."/>
            <person name="Hugenholtz P."/>
            <person name="Polz M.F."/>
            <person name="Zhang T."/>
        </authorList>
    </citation>
    <scope>NUCLEOTIDE SEQUENCE</scope>
    <source>
        <strain evidence="1">HKST-UBA14</strain>
    </source>
</reference>
<dbReference type="AlphaFoldDB" id="A0A955L6R9"/>
<name>A0A955L6R9_9BACT</name>
<feature type="non-terminal residue" evidence="1">
    <location>
        <position position="1"/>
    </location>
</feature>
<gene>
    <name evidence="1" type="ORF">KC909_06065</name>
</gene>
<evidence type="ECO:0000313" key="2">
    <source>
        <dbReference type="Proteomes" id="UP000783287"/>
    </source>
</evidence>
<protein>
    <submittedName>
        <fullName evidence="1">Uncharacterized protein</fullName>
    </submittedName>
</protein>
<comment type="caution">
    <text evidence="1">The sequence shown here is derived from an EMBL/GenBank/DDBJ whole genome shotgun (WGS) entry which is preliminary data.</text>
</comment>
<evidence type="ECO:0000313" key="1">
    <source>
        <dbReference type="EMBL" id="MCA9383897.1"/>
    </source>
</evidence>
<proteinExistence type="predicted"/>
<sequence>IEQDRNLKLSLEDFDGELEISWTNNTTWEFTLDYIDLTDNRYYSVKDVYDDLSLFINPTNLCFTSLPVPTANPNNRVVLNLQDPFNASCLSNGRGNYELVALRLKPLGSSTNVSVIRTSGTGYPAQVRVITSEAFSNVQDVPNVPKAVVELLQPLYESPIELFDYVYRGETTVSK</sequence>